<dbReference type="InterPro" id="IPR027417">
    <property type="entry name" value="P-loop_NTPase"/>
</dbReference>
<evidence type="ECO:0000256" key="6">
    <source>
        <dbReference type="ARBA" id="ARBA00022763"/>
    </source>
</evidence>
<evidence type="ECO:0000313" key="22">
    <source>
        <dbReference type="Proteomes" id="UP000593943"/>
    </source>
</evidence>
<evidence type="ECO:0000256" key="1">
    <source>
        <dbReference type="ARBA" id="ARBA00004496"/>
    </source>
</evidence>
<proteinExistence type="inferred from homology"/>
<keyword evidence="9" id="KW-0862">Zinc</keyword>
<evidence type="ECO:0000313" key="21">
    <source>
        <dbReference type="Proteomes" id="UP000216057"/>
    </source>
</evidence>
<evidence type="ECO:0000256" key="10">
    <source>
        <dbReference type="ARBA" id="ARBA00022840"/>
    </source>
</evidence>
<comment type="subcellular location">
    <subcellularLocation>
        <location evidence="1">Cytoplasm</location>
    </subcellularLocation>
</comment>
<dbReference type="KEGG" id="beu:BE0216_02870"/>
<keyword evidence="4" id="KW-0677">Repeat</keyword>
<dbReference type="InterPro" id="IPR017871">
    <property type="entry name" value="ABC_transporter-like_CS"/>
</dbReference>
<dbReference type="Proteomes" id="UP000593943">
    <property type="component" value="Chromosome"/>
</dbReference>
<dbReference type="OrthoDB" id="9809851at2"/>
<keyword evidence="3" id="KW-0479">Metal-binding</keyword>
<feature type="domain" description="ABC transporter" evidence="18">
    <location>
        <begin position="7"/>
        <end position="479"/>
    </location>
</feature>
<dbReference type="InterPro" id="IPR003439">
    <property type="entry name" value="ABC_transporter-like_ATP-bd"/>
</dbReference>
<feature type="region of interest" description="Disordered" evidence="17">
    <location>
        <begin position="734"/>
        <end position="770"/>
    </location>
</feature>
<dbReference type="GO" id="GO:0005737">
    <property type="term" value="C:cytoplasm"/>
    <property type="evidence" value="ECO:0007669"/>
    <property type="project" value="UniProtKB-SubCell"/>
</dbReference>
<evidence type="ECO:0000256" key="7">
    <source>
        <dbReference type="ARBA" id="ARBA00022769"/>
    </source>
</evidence>
<evidence type="ECO:0000256" key="5">
    <source>
        <dbReference type="ARBA" id="ARBA00022741"/>
    </source>
</evidence>
<keyword evidence="11" id="KW-0267">Excision nuclease</keyword>
<feature type="region of interest" description="Disordered" evidence="17">
    <location>
        <begin position="509"/>
        <end position="531"/>
    </location>
</feature>
<evidence type="ECO:0000256" key="9">
    <source>
        <dbReference type="ARBA" id="ARBA00022833"/>
    </source>
</evidence>
<sequence length="910" mass="97574">MADGRRIGGADHIEIRGARVNNLKHVDVDIPLNRLVAVAGVSGSGKSSLALDVLYAEGSRRYLDALSTYTRRRMSQAQRPQIDEARYLPPALALRQRPGVGGVRSTFGTMTELLNVLRLMFSRLAHHRCPNGHYHAPTIAVAAETPFFCDECGARIDAPGAEMLAFNSTGACPRCQGTGLVRDVDDTTLVPDDSLTIDEGAVLPWKMFGWRVQNDIAREFGVRTDVPFRDLTDKERDIVFNGPEEKKHIVVTSMKGVHELDFTFRNARLTVTKELERASDEKRLARVMRFVTEHTCPDCDGTRLSEAARWPLIDGINLAQATAMILEDALAWVRGVPAGLPDEMRPMGQALADTFEEMGQRLVQLGLGYLGLDRSGESLSTGERQRAQLARAVRNETTGVLYVLDEPSTGLHPANMEGLIGVMRDLLGDGNSVVFVDHDVNVLRAADHFIEMGPGAGVEGGRVIAQGSPAQIAADPNSRIAGFLDGREPALVRERRAASAAVVGSDEEASFGESAVRSKRKSGKEATDHGGDTRWLRMRTEAIHTVRPLDVAIPVGRLTAVTGVSGSGKTTMVLESLVPALQAAAEGRALPKHVDEIDAAGIDTVRIVDSTPIGVNVRSTLATYSGIMDLLRRAFAATDEARARGLALADFSYNTGSLRCPQCDGAGRVNLDVQFLPDVTIACPACEGTRYRDEVNGIRLAVGERCMTLPQILAMSVDALLDVFEGRAPRAADSAQATAAGSRKNATAPADKTNAHDAAGTTPADATRTDATRKRIAKALRTLHDLGLGYLTLGEDTPSLSGGEAQRLKLSNELGKKQRTSLFVLDEPTVGLHPLDVRTLIGVLQRLLDGGATIVVIEHDLDLIANADHVIDMGPGGGEQGGRIVATGSPERIAAVGESLTGRYLRACLG</sequence>
<dbReference type="Proteomes" id="UP000216057">
    <property type="component" value="Unassembled WGS sequence"/>
</dbReference>
<keyword evidence="13" id="KW-0234">DNA repair</keyword>
<keyword evidence="8" id="KW-0863">Zinc-finger</keyword>
<gene>
    <name evidence="20" type="ORF">BE0216_02870</name>
    <name evidence="19" type="ORF">BEUL_0353</name>
</gene>
<dbReference type="InterPro" id="IPR003593">
    <property type="entry name" value="AAA+_ATPase"/>
</dbReference>
<dbReference type="Gene3D" id="3.40.50.300">
    <property type="entry name" value="P-loop containing nucleotide triphosphate hydrolases"/>
    <property type="match status" value="3"/>
</dbReference>
<evidence type="ECO:0000256" key="8">
    <source>
        <dbReference type="ARBA" id="ARBA00022771"/>
    </source>
</evidence>
<evidence type="ECO:0000256" key="13">
    <source>
        <dbReference type="ARBA" id="ARBA00023204"/>
    </source>
</evidence>
<evidence type="ECO:0000256" key="14">
    <source>
        <dbReference type="ARBA" id="ARBA00038000"/>
    </source>
</evidence>
<protein>
    <recommendedName>
        <fullName evidence="15">UvrABC system protein A</fullName>
    </recommendedName>
    <alternativeName>
        <fullName evidence="16">Excinuclease ABC subunit A</fullName>
    </alternativeName>
</protein>
<dbReference type="AlphaFoldDB" id="A0A261GBY9"/>
<evidence type="ECO:0000256" key="4">
    <source>
        <dbReference type="ARBA" id="ARBA00022737"/>
    </source>
</evidence>
<evidence type="ECO:0000259" key="18">
    <source>
        <dbReference type="PROSITE" id="PS50893"/>
    </source>
</evidence>
<evidence type="ECO:0000313" key="20">
    <source>
        <dbReference type="EMBL" id="QOL31517.1"/>
    </source>
</evidence>
<dbReference type="EMBL" id="CP062938">
    <property type="protein sequence ID" value="QOL31517.1"/>
    <property type="molecule type" value="Genomic_DNA"/>
</dbReference>
<dbReference type="PROSITE" id="PS00211">
    <property type="entry name" value="ABC_TRANSPORTER_1"/>
    <property type="match status" value="1"/>
</dbReference>
<keyword evidence="22" id="KW-1185">Reference proteome</keyword>
<keyword evidence="7" id="KW-0228">DNA excision</keyword>
<dbReference type="Gene3D" id="1.10.8.280">
    <property type="entry name" value="ABC transporter ATPase domain-like"/>
    <property type="match status" value="1"/>
</dbReference>
<dbReference type="EMBL" id="MWWZ01000004">
    <property type="protein sequence ID" value="OZG68947.1"/>
    <property type="molecule type" value="Genomic_DNA"/>
</dbReference>
<evidence type="ECO:0000256" key="11">
    <source>
        <dbReference type="ARBA" id="ARBA00022881"/>
    </source>
</evidence>
<evidence type="ECO:0000256" key="3">
    <source>
        <dbReference type="ARBA" id="ARBA00022723"/>
    </source>
</evidence>
<keyword evidence="12" id="KW-0238">DNA-binding</keyword>
<keyword evidence="5" id="KW-0547">Nucleotide-binding</keyword>
<reference evidence="20 22" key="2">
    <citation type="submission" date="2020-10" db="EMBL/GenBank/DDBJ databases">
        <title>Genome sequencing of Bifidobacterium eulemuris_DSMZ_100216.</title>
        <authorList>
            <person name="Kim J."/>
        </authorList>
    </citation>
    <scope>NUCLEOTIDE SEQUENCE [LARGE SCALE GENOMIC DNA]</scope>
    <source>
        <strain evidence="20 22">DSM 100216</strain>
    </source>
</reference>
<evidence type="ECO:0000256" key="2">
    <source>
        <dbReference type="ARBA" id="ARBA00022490"/>
    </source>
</evidence>
<reference evidence="19 21" key="1">
    <citation type="journal article" date="2017" name="BMC Genomics">
        <title>Comparative genomic and phylogenomic analyses of the Bifidobacteriaceae family.</title>
        <authorList>
            <person name="Lugli G.A."/>
            <person name="Milani C."/>
            <person name="Turroni F."/>
            <person name="Duranti S."/>
            <person name="Mancabelli L."/>
            <person name="Mangifesta M."/>
            <person name="Ferrario C."/>
            <person name="Modesto M."/>
            <person name="Mattarelli P."/>
            <person name="Jiri K."/>
            <person name="van Sinderen D."/>
            <person name="Ventura M."/>
        </authorList>
    </citation>
    <scope>NUCLEOTIDE SEQUENCE [LARGE SCALE GENOMIC DNA]</scope>
    <source>
        <strain evidence="19 21">DSM 100216</strain>
    </source>
</reference>
<dbReference type="PROSITE" id="PS50893">
    <property type="entry name" value="ABC_TRANSPORTER_2"/>
    <property type="match status" value="2"/>
</dbReference>
<dbReference type="GO" id="GO:0004518">
    <property type="term" value="F:nuclease activity"/>
    <property type="evidence" value="ECO:0007669"/>
    <property type="project" value="UniProtKB-KW"/>
</dbReference>
<dbReference type="GO" id="GO:0008270">
    <property type="term" value="F:zinc ion binding"/>
    <property type="evidence" value="ECO:0007669"/>
    <property type="project" value="UniProtKB-KW"/>
</dbReference>
<keyword evidence="2" id="KW-0963">Cytoplasm</keyword>
<evidence type="ECO:0000313" key="19">
    <source>
        <dbReference type="EMBL" id="OZG68947.1"/>
    </source>
</evidence>
<dbReference type="GO" id="GO:0016887">
    <property type="term" value="F:ATP hydrolysis activity"/>
    <property type="evidence" value="ECO:0007669"/>
    <property type="project" value="InterPro"/>
</dbReference>
<accession>A0A261GBY9</accession>
<dbReference type="InterPro" id="IPR041552">
    <property type="entry name" value="UvrA_DNA-bd"/>
</dbReference>
<keyword evidence="6" id="KW-0227">DNA damage</keyword>
<dbReference type="PANTHER" id="PTHR43152">
    <property type="entry name" value="UVRABC SYSTEM PROTEIN A"/>
    <property type="match status" value="1"/>
</dbReference>
<dbReference type="GO" id="GO:0005524">
    <property type="term" value="F:ATP binding"/>
    <property type="evidence" value="ECO:0007669"/>
    <property type="project" value="UniProtKB-KW"/>
</dbReference>
<dbReference type="GO" id="GO:0006281">
    <property type="term" value="P:DNA repair"/>
    <property type="evidence" value="ECO:0007669"/>
    <property type="project" value="UniProtKB-KW"/>
</dbReference>
<evidence type="ECO:0000256" key="15">
    <source>
        <dbReference type="ARBA" id="ARBA00039316"/>
    </source>
</evidence>
<dbReference type="GO" id="GO:0003677">
    <property type="term" value="F:DNA binding"/>
    <property type="evidence" value="ECO:0007669"/>
    <property type="project" value="UniProtKB-KW"/>
</dbReference>
<comment type="similarity">
    <text evidence="14">Belongs to the ABC transporter superfamily. UvrA family.</text>
</comment>
<keyword evidence="10" id="KW-0067">ATP-binding</keyword>
<name>A0A261GBY9_9BIFI</name>
<feature type="compositionally biased region" description="Low complexity" evidence="17">
    <location>
        <begin position="756"/>
        <end position="766"/>
    </location>
</feature>
<dbReference type="Pfam" id="PF17755">
    <property type="entry name" value="UvrA_DNA-bind"/>
    <property type="match status" value="1"/>
</dbReference>
<dbReference type="PANTHER" id="PTHR43152:SF3">
    <property type="entry name" value="UVRABC SYSTEM PROTEIN A"/>
    <property type="match status" value="1"/>
</dbReference>
<dbReference type="RefSeq" id="WP_094636048.1">
    <property type="nucleotide sequence ID" value="NZ_CP062938.1"/>
</dbReference>
<dbReference type="SUPFAM" id="SSF52540">
    <property type="entry name" value="P-loop containing nucleoside triphosphate hydrolases"/>
    <property type="match status" value="2"/>
</dbReference>
<evidence type="ECO:0000256" key="16">
    <source>
        <dbReference type="ARBA" id="ARBA00042156"/>
    </source>
</evidence>
<evidence type="ECO:0000256" key="12">
    <source>
        <dbReference type="ARBA" id="ARBA00023125"/>
    </source>
</evidence>
<evidence type="ECO:0000256" key="17">
    <source>
        <dbReference type="SAM" id="MobiDB-lite"/>
    </source>
</evidence>
<organism evidence="19 21">
    <name type="scientific">Bifidobacterium eulemuris</name>
    <dbReference type="NCBI Taxonomy" id="1765219"/>
    <lineage>
        <taxon>Bacteria</taxon>
        <taxon>Bacillati</taxon>
        <taxon>Actinomycetota</taxon>
        <taxon>Actinomycetes</taxon>
        <taxon>Bifidobacteriales</taxon>
        <taxon>Bifidobacteriaceae</taxon>
        <taxon>Bifidobacterium</taxon>
    </lineage>
</organism>
<feature type="domain" description="ABC transporter" evidence="18">
    <location>
        <begin position="531"/>
        <end position="900"/>
    </location>
</feature>
<dbReference type="Gene3D" id="1.20.1580.10">
    <property type="entry name" value="ABC transporter ATPase like domain"/>
    <property type="match status" value="3"/>
</dbReference>
<dbReference type="SMART" id="SM00382">
    <property type="entry name" value="AAA"/>
    <property type="match status" value="2"/>
</dbReference>